<protein>
    <recommendedName>
        <fullName evidence="3">D-alanyl-D-alanine carboxypeptidase-like core domain-containing protein</fullName>
    </recommendedName>
</protein>
<evidence type="ECO:0000259" key="3">
    <source>
        <dbReference type="Pfam" id="PF02557"/>
    </source>
</evidence>
<name>A0ABT9NS99_9ACTN</name>
<keyword evidence="2" id="KW-0812">Transmembrane</keyword>
<feature type="compositionally biased region" description="Low complexity" evidence="1">
    <location>
        <begin position="64"/>
        <end position="73"/>
    </location>
</feature>
<dbReference type="InterPro" id="IPR003709">
    <property type="entry name" value="VanY-like_core_dom"/>
</dbReference>
<evidence type="ECO:0000256" key="1">
    <source>
        <dbReference type="SAM" id="MobiDB-lite"/>
    </source>
</evidence>
<evidence type="ECO:0000256" key="2">
    <source>
        <dbReference type="SAM" id="Phobius"/>
    </source>
</evidence>
<dbReference type="PANTHER" id="PTHR34385">
    <property type="entry name" value="D-ALANYL-D-ALANINE CARBOXYPEPTIDASE"/>
    <property type="match status" value="1"/>
</dbReference>
<feature type="domain" description="D-alanyl-D-alanine carboxypeptidase-like core" evidence="3">
    <location>
        <begin position="167"/>
        <end position="274"/>
    </location>
</feature>
<evidence type="ECO:0000313" key="4">
    <source>
        <dbReference type="EMBL" id="MDP9823273.1"/>
    </source>
</evidence>
<dbReference type="EMBL" id="JAUSQM010000001">
    <property type="protein sequence ID" value="MDP9823273.1"/>
    <property type="molecule type" value="Genomic_DNA"/>
</dbReference>
<dbReference type="Proteomes" id="UP001240447">
    <property type="component" value="Unassembled WGS sequence"/>
</dbReference>
<accession>A0ABT9NS99</accession>
<keyword evidence="5" id="KW-1185">Reference proteome</keyword>
<feature type="region of interest" description="Disordered" evidence="1">
    <location>
        <begin position="1"/>
        <end position="38"/>
    </location>
</feature>
<feature type="compositionally biased region" description="Basic and acidic residues" evidence="1">
    <location>
        <begin position="102"/>
        <end position="111"/>
    </location>
</feature>
<sequence length="276" mass="29334">MRGAPKHRAAVSARRSPDDQQARHRAQKVSRRQSIPNALSAASVSAGLVVMGIAVSFASPQGLADSSPTAAPAESPPTPGAPKAILEAAEPTPSQPLAGDAALDRRRERVSRGGGRSQISKSEPAQPAPDADPDWLRTCRSAPADGGSANGRIPDENLCEVDAGPLHLRSDAAAAFWRLAEAYETRFGSELCVTDGYRSLVDQERLYAAKPGLAARPGTSNHGWGIAVDLCGGVESFDTEQHIWLAETARDFGWSNPEWAQATGSKPEPWHWEYGD</sequence>
<keyword evidence="2" id="KW-1133">Transmembrane helix</keyword>
<proteinExistence type="predicted"/>
<evidence type="ECO:0000313" key="5">
    <source>
        <dbReference type="Proteomes" id="UP001240447"/>
    </source>
</evidence>
<dbReference type="InterPro" id="IPR052179">
    <property type="entry name" value="DD-CPase-like"/>
</dbReference>
<dbReference type="SUPFAM" id="SSF55166">
    <property type="entry name" value="Hedgehog/DD-peptidase"/>
    <property type="match status" value="1"/>
</dbReference>
<dbReference type="Pfam" id="PF02557">
    <property type="entry name" value="VanY"/>
    <property type="match status" value="1"/>
</dbReference>
<dbReference type="PANTHER" id="PTHR34385:SF1">
    <property type="entry name" value="PEPTIDOGLYCAN L-ALANYL-D-GLUTAMATE ENDOPEPTIDASE CWLK"/>
    <property type="match status" value="1"/>
</dbReference>
<feature type="region of interest" description="Disordered" evidence="1">
    <location>
        <begin position="60"/>
        <end position="155"/>
    </location>
</feature>
<reference evidence="4 5" key="1">
    <citation type="submission" date="2023-07" db="EMBL/GenBank/DDBJ databases">
        <title>Sequencing the genomes of 1000 actinobacteria strains.</title>
        <authorList>
            <person name="Klenk H.-P."/>
        </authorList>
    </citation>
    <scope>NUCLEOTIDE SEQUENCE [LARGE SCALE GENOMIC DNA]</scope>
    <source>
        <strain evidence="4 5">GD13</strain>
    </source>
</reference>
<dbReference type="CDD" id="cd14814">
    <property type="entry name" value="Peptidase_M15"/>
    <property type="match status" value="1"/>
</dbReference>
<gene>
    <name evidence="4" type="ORF">J2S59_003082</name>
</gene>
<comment type="caution">
    <text evidence="4">The sequence shown here is derived from an EMBL/GenBank/DDBJ whole genome shotgun (WGS) entry which is preliminary data.</text>
</comment>
<dbReference type="Gene3D" id="3.30.1380.10">
    <property type="match status" value="1"/>
</dbReference>
<keyword evidence="2" id="KW-0472">Membrane</keyword>
<dbReference type="InterPro" id="IPR009045">
    <property type="entry name" value="Zn_M74/Hedgehog-like"/>
</dbReference>
<feature type="transmembrane region" description="Helical" evidence="2">
    <location>
        <begin position="38"/>
        <end position="58"/>
    </location>
</feature>
<organism evidence="4 5">
    <name type="scientific">Nocardioides massiliensis</name>
    <dbReference type="NCBI Taxonomy" id="1325935"/>
    <lineage>
        <taxon>Bacteria</taxon>
        <taxon>Bacillati</taxon>
        <taxon>Actinomycetota</taxon>
        <taxon>Actinomycetes</taxon>
        <taxon>Propionibacteriales</taxon>
        <taxon>Nocardioidaceae</taxon>
        <taxon>Nocardioides</taxon>
    </lineage>
</organism>